<feature type="transmembrane region" description="Helical" evidence="1">
    <location>
        <begin position="52"/>
        <end position="78"/>
    </location>
</feature>
<feature type="transmembrane region" description="Helical" evidence="1">
    <location>
        <begin position="12"/>
        <end position="32"/>
    </location>
</feature>
<name>A0A5C4U7R0_9CORY</name>
<gene>
    <name evidence="2" type="ORF">FHE74_00200</name>
</gene>
<evidence type="ECO:0008006" key="4">
    <source>
        <dbReference type="Google" id="ProtNLM"/>
    </source>
</evidence>
<keyword evidence="1" id="KW-0812">Transmembrane</keyword>
<dbReference type="AlphaFoldDB" id="A0A5C4U7R0"/>
<feature type="transmembrane region" description="Helical" evidence="1">
    <location>
        <begin position="231"/>
        <end position="254"/>
    </location>
</feature>
<feature type="transmembrane region" description="Helical" evidence="1">
    <location>
        <begin position="206"/>
        <end position="225"/>
    </location>
</feature>
<dbReference type="Proteomes" id="UP000312032">
    <property type="component" value="Unassembled WGS sequence"/>
</dbReference>
<protein>
    <recommendedName>
        <fullName evidence="4">Tryptophan-rich sensory protein</fullName>
    </recommendedName>
</protein>
<proteinExistence type="predicted"/>
<keyword evidence="1" id="KW-1133">Transmembrane helix</keyword>
<feature type="transmembrane region" description="Helical" evidence="1">
    <location>
        <begin position="172"/>
        <end position="194"/>
    </location>
</feature>
<keyword evidence="3" id="KW-1185">Reference proteome</keyword>
<reference evidence="2 3" key="1">
    <citation type="submission" date="2019-06" db="EMBL/GenBank/DDBJ databases">
        <authorList>
            <person name="Li J."/>
        </authorList>
    </citation>
    <scope>NUCLEOTIDE SEQUENCE [LARGE SCALE GENOMIC DNA]</scope>
    <source>
        <strain evidence="2 3">LMG 28165</strain>
    </source>
</reference>
<evidence type="ECO:0000313" key="2">
    <source>
        <dbReference type="EMBL" id="TNM00411.1"/>
    </source>
</evidence>
<dbReference type="OrthoDB" id="5189031at2"/>
<organism evidence="2 3">
    <name type="scientific">Corynebacterium tapiri</name>
    <dbReference type="NCBI Taxonomy" id="1448266"/>
    <lineage>
        <taxon>Bacteria</taxon>
        <taxon>Bacillati</taxon>
        <taxon>Actinomycetota</taxon>
        <taxon>Actinomycetes</taxon>
        <taxon>Mycobacteriales</taxon>
        <taxon>Corynebacteriaceae</taxon>
        <taxon>Corynebacterium</taxon>
    </lineage>
</organism>
<sequence length="262" mass="28387">MTRPLTAWPVPLATFVSTLVTTAAVFIGYGFLSGTSMVKAAQGILSADASYFAPALTAFDTWGFLHLMLLVYAVWQLTPAARRSSVQEEIRPRAITAFALHAVWVWAFQLEALWVSLFSSVATLLTLLSIMRIVRTESRAWHTLLSCHCTFGAYLGWTLVEVPITLFQLWSYQSLALAHSEWCAAAAITLLTATSMGLSYLNRGRLVPAIFTAWPVGAIAAARLTGTHESLGLVALASMATLAILASPVVIRLAHLTLPPAR</sequence>
<feature type="transmembrane region" description="Helical" evidence="1">
    <location>
        <begin position="113"/>
        <end position="134"/>
    </location>
</feature>
<dbReference type="EMBL" id="VDHJ01000001">
    <property type="protein sequence ID" value="TNM00411.1"/>
    <property type="molecule type" value="Genomic_DNA"/>
</dbReference>
<evidence type="ECO:0000256" key="1">
    <source>
        <dbReference type="SAM" id="Phobius"/>
    </source>
</evidence>
<comment type="caution">
    <text evidence="2">The sequence shown here is derived from an EMBL/GenBank/DDBJ whole genome shotgun (WGS) entry which is preliminary data.</text>
</comment>
<accession>A0A5C4U7R0</accession>
<keyword evidence="1" id="KW-0472">Membrane</keyword>
<evidence type="ECO:0000313" key="3">
    <source>
        <dbReference type="Proteomes" id="UP000312032"/>
    </source>
</evidence>
<dbReference type="RefSeq" id="WP_139464410.1">
    <property type="nucleotide sequence ID" value="NZ_VDHJ01000001.1"/>
</dbReference>